<dbReference type="EMBL" id="QHGU01000008">
    <property type="protein sequence ID" value="PZM56690.1"/>
    <property type="molecule type" value="Genomic_DNA"/>
</dbReference>
<keyword evidence="2" id="KW-0450">Lipoyl</keyword>
<reference evidence="9" key="14">
    <citation type="submission" date="2022-05" db="EMBL/GenBank/DDBJ databases">
        <title>Draft genome sequences of Clostridium perfringens strains isolated from Peru.</title>
        <authorList>
            <person name="Hurtado R."/>
            <person name="Lima L."/>
            <person name="Sousa T."/>
            <person name="Jaiswal A.K."/>
            <person name="Tiwari S."/>
            <person name="Maturrano L."/>
            <person name="Brenig B."/>
            <person name="Azevedo V."/>
        </authorList>
    </citation>
    <scope>NUCLEOTIDE SEQUENCE</scope>
    <source>
        <strain evidence="9">CP4</strain>
    </source>
</reference>
<reference evidence="5 29" key="9">
    <citation type="submission" date="2018-07" db="EMBL/GenBank/DDBJ databases">
        <title>High quality draft genome sequencing of Enterococcus faecium exhibiting probiotic potential isolated from mucus of freshwater fish.</title>
        <authorList>
            <person name="El-Jeni R."/>
            <person name="Ghedira K."/>
            <person name="Abdelhak S."/>
            <person name="El-Bour M."/>
            <person name="Bouhaouala-Zahar B."/>
        </authorList>
    </citation>
    <scope>NUCLEOTIDE SEQUENCE [LARGE SCALE GENOMIC DNA]</scope>
    <source>
        <strain evidence="5 29">R.A73</strain>
    </source>
</reference>
<evidence type="ECO:0000313" key="21">
    <source>
        <dbReference type="Proteomes" id="UP000191171"/>
    </source>
</evidence>
<dbReference type="EMBL" id="JAMWMK010000007">
    <property type="protein sequence ID" value="MDC4247614.1"/>
    <property type="molecule type" value="Genomic_DNA"/>
</dbReference>
<dbReference type="RefSeq" id="WP_002291179.1">
    <property type="nucleotide sequence ID" value="NZ_AP019394.1"/>
</dbReference>
<evidence type="ECO:0000313" key="24">
    <source>
        <dbReference type="Proteomes" id="UP000249070"/>
    </source>
</evidence>
<evidence type="ECO:0000313" key="13">
    <source>
        <dbReference type="EMBL" id="PHL21085.1"/>
    </source>
</evidence>
<reference evidence="6 30" key="12">
    <citation type="submission" date="2019-10" db="EMBL/GenBank/DDBJ databases">
        <title>Evolutionary dynamics of vancomycin-resistant Enterococcus faecium during gastrointestinal tract colonization and bloodstream infection in immunocompromised pediatric patients.</title>
        <authorList>
            <person name="Chilambi G.S."/>
            <person name="Nordstrom H.R."/>
            <person name="Evans D.R."/>
            <person name="Ferrolino J."/>
            <person name="Hayden R.T."/>
            <person name="Maron G.M."/>
            <person name="Vo A.N."/>
            <person name="Gilmore M.S."/>
            <person name="Wolf J."/>
            <person name="Rosch J.W."/>
            <person name="Van Tyne D."/>
        </authorList>
    </citation>
    <scope>NUCLEOTIDE SEQUENCE [LARGE SCALE GENOMIC DNA]</scope>
    <source>
        <strain evidence="6 30">VRECG27</strain>
    </source>
</reference>
<dbReference type="Proteomes" id="UP001141166">
    <property type="component" value="Unassembled WGS sequence"/>
</dbReference>
<dbReference type="Pfam" id="PF01597">
    <property type="entry name" value="GCV_H"/>
    <property type="match status" value="1"/>
</dbReference>
<dbReference type="OMA" id="ITFATFP"/>
<reference evidence="12 22" key="5">
    <citation type="submission" date="2017-05" db="EMBL/GenBank/DDBJ databases">
        <title>The Genome Sequence of Enterococcus faecium 7H8_DIV0219.</title>
        <authorList>
            <consortium name="The Broad Institute Genomics Platform"/>
            <consortium name="The Broad Institute Genomic Center for Infectious Diseases"/>
            <person name="Earl A."/>
            <person name="Manson A."/>
            <person name="Schwartman J."/>
            <person name="Gilmore M."/>
            <person name="Abouelleil A."/>
            <person name="Cao P."/>
            <person name="Chapman S."/>
            <person name="Cusick C."/>
            <person name="Shea T."/>
            <person name="Young S."/>
            <person name="Neafsey D."/>
            <person name="Nusbaum C."/>
            <person name="Birren B."/>
        </authorList>
    </citation>
    <scope>NUCLEOTIDE SEQUENCE [LARGE SCALE GENOMIC DNA]</scope>
    <source>
        <strain evidence="12 22">7H8_DIV0219</strain>
    </source>
</reference>
<evidence type="ECO:0000313" key="4">
    <source>
        <dbReference type="EMBL" id="AYM72257.1"/>
    </source>
</evidence>
<comment type="similarity">
    <text evidence="1">Belongs to the GcvH family.</text>
</comment>
<reference evidence="10" key="15">
    <citation type="submission" date="2023-03" db="EMBL/GenBank/DDBJ databases">
        <authorList>
            <person name="Shen W."/>
            <person name="Cai J."/>
        </authorList>
    </citation>
    <scope>NUCLEOTIDE SEQUENCE</scope>
    <source>
        <strain evidence="10">B1010-2</strain>
    </source>
</reference>
<dbReference type="EMBL" id="JARPTX010000019">
    <property type="protein sequence ID" value="MDT2369923.1"/>
    <property type="molecule type" value="Genomic_DNA"/>
</dbReference>
<reference evidence="18 20" key="3">
    <citation type="submission" date="2016-04" db="EMBL/GenBank/DDBJ databases">
        <authorList>
            <person name="Millard A."/>
        </authorList>
    </citation>
    <scope>NUCLEOTIDE SEQUENCE [LARGE SCALE GENOMIC DNA]</scope>
    <source>
        <strain evidence="18">Isolate 22</strain>
    </source>
</reference>
<reference evidence="7 19" key="2">
    <citation type="submission" date="2016-01" db="EMBL/GenBank/DDBJ databases">
        <title>Molecular Mechanisms for transfer of large genomic segments between Enterococcus faecium strains.</title>
        <authorList>
            <person name="Garcia-Solache M.A."/>
            <person name="Lebreton F."/>
            <person name="Mclaughlin R.E."/>
            <person name="Whiteaker J.D."/>
            <person name="Gilmore M.S."/>
            <person name="Rice L.B."/>
        </authorList>
    </citation>
    <scope>NUCLEOTIDE SEQUENCE [LARGE SCALE GENOMIC DNA]</scope>
    <source>
        <strain evidence="7 19">D344RRF x C68</strain>
    </source>
</reference>
<dbReference type="GO" id="GO:0005960">
    <property type="term" value="C:glycine cleavage complex"/>
    <property type="evidence" value="ECO:0007669"/>
    <property type="project" value="InterPro"/>
</dbReference>
<dbReference type="Gene3D" id="2.40.50.100">
    <property type="match status" value="1"/>
</dbReference>
<gene>
    <name evidence="12" type="ORF">A5810_002707</name>
    <name evidence="7" type="ORF">AWT83_07395</name>
    <name evidence="11" type="ORF">B1P95_02145</name>
    <name evidence="13" type="ORF">CQR37_10350</name>
    <name evidence="17" type="ORF">CYQ77_02575</name>
    <name evidence="4" type="ORF">D9Z05_02820</name>
    <name evidence="14" type="ORF">DKP91_02660</name>
    <name evidence="18" type="ORF">DTPHA_600097</name>
    <name evidence="5" type="ORF">DTX73_03455</name>
    <name evidence="15" type="ORF">EB12_00090</name>
    <name evidence="16" type="ORF">EGW36_08080</name>
    <name evidence="6" type="ORF">GBM73_07075</name>
    <name evidence="8" type="ORF">KYX88_00750</name>
    <name evidence="9" type="ORF">M3X98_06040</name>
    <name evidence="10" type="ORF">P6Z85_07085</name>
</gene>
<organism evidence="7 19">
    <name type="scientific">Enterococcus faecium</name>
    <name type="common">Streptococcus faecium</name>
    <dbReference type="NCBI Taxonomy" id="1352"/>
    <lineage>
        <taxon>Bacteria</taxon>
        <taxon>Bacillati</taxon>
        <taxon>Bacillota</taxon>
        <taxon>Bacilli</taxon>
        <taxon>Lactobacillales</taxon>
        <taxon>Enterococcaceae</taxon>
        <taxon>Enterococcus</taxon>
    </lineage>
</organism>
<feature type="domain" description="Lipoyl-binding" evidence="3">
    <location>
        <begin position="20"/>
        <end position="102"/>
    </location>
</feature>
<evidence type="ECO:0000313" key="12">
    <source>
        <dbReference type="EMBL" id="OTN92822.1"/>
    </source>
</evidence>
<evidence type="ECO:0000313" key="29">
    <source>
        <dbReference type="Proteomes" id="UP000448762"/>
    </source>
</evidence>
<reference evidence="16 27" key="11">
    <citation type="submission" date="2018-10" db="EMBL/GenBank/DDBJ databases">
        <title>Genotypes and phenotypes of Enterococci isolated from broiler chickens.</title>
        <authorList>
            <person name="Muhammad A.R."/>
            <person name="Diarra M.S."/>
        </authorList>
    </citation>
    <scope>NUCLEOTIDE SEQUENCE [LARGE SCALE GENOMIC DNA]</scope>
    <source>
        <strain evidence="16 27">P5 C A 35</strain>
    </source>
</reference>
<proteinExistence type="inferred from homology"/>
<evidence type="ECO:0000256" key="2">
    <source>
        <dbReference type="ARBA" id="ARBA00022823"/>
    </source>
</evidence>
<dbReference type="Proteomes" id="UP000191171">
    <property type="component" value="Unassembled WGS sequence"/>
</dbReference>
<evidence type="ECO:0000313" key="10">
    <source>
        <dbReference type="EMBL" id="MDT2369923.1"/>
    </source>
</evidence>
<evidence type="ECO:0000313" key="6">
    <source>
        <dbReference type="EMBL" id="KAB7577093.1"/>
    </source>
</evidence>
<dbReference type="PATRIC" id="fig|1352.1358.peg.507"/>
<dbReference type="InterPro" id="IPR002930">
    <property type="entry name" value="GCV_H"/>
</dbReference>
<dbReference type="EMBL" id="CP033041">
    <property type="protein sequence ID" value="AYM72257.1"/>
    <property type="molecule type" value="Genomic_DNA"/>
</dbReference>
<dbReference type="EMBL" id="FKLM01000001">
    <property type="protein sequence ID" value="SAY61578.1"/>
    <property type="molecule type" value="Genomic_DNA"/>
</dbReference>
<dbReference type="Proteomes" id="UP000224303">
    <property type="component" value="Unassembled WGS sequence"/>
</dbReference>
<dbReference type="EMBL" id="PJVH01000005">
    <property type="protein sequence ID" value="RXU90997.1"/>
    <property type="molecule type" value="Genomic_DNA"/>
</dbReference>
<dbReference type="PANTHER" id="PTHR11715:SF3">
    <property type="entry name" value="GLYCINE CLEAVAGE SYSTEM H PROTEIN-RELATED"/>
    <property type="match status" value="1"/>
</dbReference>
<evidence type="ECO:0000313" key="7">
    <source>
        <dbReference type="EMBL" id="KWX18301.1"/>
    </source>
</evidence>
<evidence type="ECO:0000313" key="27">
    <source>
        <dbReference type="Proteomes" id="UP000281752"/>
    </source>
</evidence>
<dbReference type="Proteomes" id="UP001260956">
    <property type="component" value="Unassembled WGS sequence"/>
</dbReference>
<dbReference type="InterPro" id="IPR033753">
    <property type="entry name" value="GCV_H/Fam206"/>
</dbReference>
<dbReference type="Proteomes" id="UP000448762">
    <property type="component" value="Unassembled WGS sequence"/>
</dbReference>
<evidence type="ECO:0000313" key="14">
    <source>
        <dbReference type="EMBL" id="PZM56690.1"/>
    </source>
</evidence>
<dbReference type="Proteomes" id="UP001139644">
    <property type="component" value="Unassembled WGS sequence"/>
</dbReference>
<dbReference type="InterPro" id="IPR000089">
    <property type="entry name" value="Biotin_lipoyl"/>
</dbReference>
<reference evidence="11 21" key="4">
    <citation type="submission" date="2017-02" db="EMBL/GenBank/DDBJ databases">
        <title>Clonality and virulence of isolates of VRE in Hematopoietic Stem Cell Transplanted (HSCT) patients.</title>
        <authorList>
            <person name="Marchi A.P."/>
            <person name="Martins R.C."/>
            <person name="Marie S.K."/>
            <person name="Levin A.S."/>
            <person name="Costa S.F."/>
        </authorList>
    </citation>
    <scope>NUCLEOTIDE SEQUENCE [LARGE SCALE GENOMIC DNA]</scope>
    <source>
        <strain evidence="11 21">LIM1759</strain>
    </source>
</reference>
<dbReference type="EMBL" id="LRHK01000001">
    <property type="protein sequence ID" value="KWX18301.1"/>
    <property type="molecule type" value="Genomic_DNA"/>
</dbReference>
<dbReference type="EMBL" id="WEFP01000001">
    <property type="protein sequence ID" value="KAB7577093.1"/>
    <property type="molecule type" value="Genomic_DNA"/>
</dbReference>
<dbReference type="PROSITE" id="PS50968">
    <property type="entry name" value="BIOTINYL_LIPOYL"/>
    <property type="match status" value="1"/>
</dbReference>
<dbReference type="EMBL" id="PCGC01000024">
    <property type="protein sequence ID" value="PHL21085.1"/>
    <property type="molecule type" value="Genomic_DNA"/>
</dbReference>
<dbReference type="InterPro" id="IPR011053">
    <property type="entry name" value="Single_hybrid_motif"/>
</dbReference>
<dbReference type="SUPFAM" id="SSF51230">
    <property type="entry name" value="Single hybrid motif"/>
    <property type="match status" value="1"/>
</dbReference>
<evidence type="ECO:0000259" key="3">
    <source>
        <dbReference type="PROSITE" id="PS50968"/>
    </source>
</evidence>
<evidence type="ECO:0000313" key="25">
    <source>
        <dbReference type="Proteomes" id="UP000253144"/>
    </source>
</evidence>
<dbReference type="EMBL" id="MVGJ01000010">
    <property type="protein sequence ID" value="OOL83749.1"/>
    <property type="molecule type" value="Genomic_DNA"/>
</dbReference>
<reference evidence="17 28" key="7">
    <citation type="submission" date="2017-12" db="EMBL/GenBank/DDBJ databases">
        <title>A pool of 800 enterococci isolated from chicken carcass rinse samples from New Zealand.</title>
        <authorList>
            <person name="Zhang J."/>
            <person name="Rogers L."/>
            <person name="Midwinter A."/>
            <person name="French N."/>
        </authorList>
    </citation>
    <scope>NUCLEOTIDE SEQUENCE [LARGE SCALE GENOMIC DNA]</scope>
    <source>
        <strain evidence="17 28">EN697</strain>
    </source>
</reference>
<dbReference type="GO" id="GO:0005737">
    <property type="term" value="C:cytoplasm"/>
    <property type="evidence" value="ECO:0007669"/>
    <property type="project" value="TreeGrafter"/>
</dbReference>
<dbReference type="EMBL" id="QOVC01000002">
    <property type="protein sequence ID" value="KAA0692257.1"/>
    <property type="molecule type" value="Genomic_DNA"/>
</dbReference>
<dbReference type="PANTHER" id="PTHR11715">
    <property type="entry name" value="GLYCINE CLEAVAGE SYSTEM H PROTEIN"/>
    <property type="match status" value="1"/>
</dbReference>
<reference evidence="13 23" key="6">
    <citation type="submission" date="2017-10" db="EMBL/GenBank/DDBJ databases">
        <title>Draft genomes of the Enterococcus faecium isolated from human feces before and after Helicobacter pylori eradication therapy.</title>
        <authorList>
            <person name="Prianichniikov N.A."/>
            <person name="Glushchenko O.E."/>
            <person name="Malakhova M.V."/>
        </authorList>
    </citation>
    <scope>NUCLEOTIDE SEQUENCE [LARGE SCALE GENOMIC DNA]</scope>
    <source>
        <strain evidence="13 23">Hp_5-7</strain>
    </source>
</reference>
<dbReference type="Proteomes" id="UP000469871">
    <property type="component" value="Unassembled WGS sequence"/>
</dbReference>
<evidence type="ECO:0000313" key="30">
    <source>
        <dbReference type="Proteomes" id="UP000469871"/>
    </source>
</evidence>
<sequence>MAGKHLKKKDNLWILFNGKEYCVGLTNEAQEELGDITFANLPKAGQSLKKDEPLIEVEAEKAVNEFASPLTGTVSSVNDKIGEDINILNDSDEMNAWILSFKDVDPKEFDEL</sequence>
<reference evidence="4 26" key="10">
    <citation type="submission" date="2018-10" db="EMBL/GenBank/DDBJ databases">
        <title>Escaping from acidified nitrite in gastric host defense: Transcriptomic basis for resistance to free nitrous acid in Enterococcus faecalis.</title>
        <authorList>
            <person name="Yu Z."/>
            <person name="Shi D."/>
            <person name="Liu W."/>
            <person name="Meng F."/>
        </authorList>
    </citation>
    <scope>NUCLEOTIDE SEQUENCE [LARGE SCALE GENOMIC DNA]</scope>
    <source>
        <strain evidence="4 26">JE1</strain>
    </source>
</reference>
<dbReference type="Proteomes" id="UP000249070">
    <property type="component" value="Unassembled WGS sequence"/>
</dbReference>
<reference evidence="14 24" key="8">
    <citation type="submission" date="2018-05" db="EMBL/GenBank/DDBJ databases">
        <title>Vancomycin-resistant Enterococcus faecium strain from Chelyabinsk, Russia.</title>
        <authorList>
            <person name="Gostev V."/>
            <person name="Goncharov A."/>
            <person name="Kolodzhieva V."/>
            <person name="Suvorov A."/>
            <person name="Sidorenko S."/>
            <person name="Zueva L."/>
        </authorList>
    </citation>
    <scope>NUCLEOTIDE SEQUENCE [LARGE SCALE GENOMIC DNA]</scope>
    <source>
        <strain evidence="14 24">20</strain>
    </source>
</reference>
<evidence type="ECO:0000313" key="15">
    <source>
        <dbReference type="EMBL" id="RBS35529.1"/>
    </source>
</evidence>
<dbReference type="GO" id="GO:0009249">
    <property type="term" value="P:protein lipoylation"/>
    <property type="evidence" value="ECO:0007669"/>
    <property type="project" value="TreeGrafter"/>
</dbReference>
<dbReference type="Proteomes" id="UP000070452">
    <property type="component" value="Unassembled WGS sequence"/>
</dbReference>
<accession>A0A133CLY8</accession>
<dbReference type="AlphaFoldDB" id="A0A133CLY8"/>
<dbReference type="PROSITE" id="PS00189">
    <property type="entry name" value="LIPOYL"/>
    <property type="match status" value="1"/>
</dbReference>
<reference evidence="15 25" key="1">
    <citation type="submission" date="2015-06" db="EMBL/GenBank/DDBJ databases">
        <title>The Genome Sequence of Enterococcus faecium 131EA1.</title>
        <authorList>
            <consortium name="The Broad Institute Genomics Platform"/>
            <consortium name="The Broad Institute Genome Sequencing Center for Infectious Disease"/>
            <person name="Earl A.M."/>
            <person name="Van Tyne D."/>
            <person name="Lebreton F."/>
            <person name="Saavedra J.T."/>
            <person name="Gilmore M.S."/>
            <person name="Manson Mcguire A."/>
            <person name="Clock S."/>
            <person name="Crupain M."/>
            <person name="Rangan U."/>
            <person name="Young S."/>
            <person name="Abouelleil A."/>
            <person name="Cao P."/>
            <person name="Chapman S.B."/>
            <person name="Griggs A."/>
            <person name="Priest M."/>
            <person name="Shea T."/>
            <person name="Wortman J."/>
            <person name="Nusbaum C."/>
            <person name="Birren B."/>
        </authorList>
    </citation>
    <scope>NUCLEOTIDE SEQUENCE [LARGE SCALE GENOMIC DNA]</scope>
    <source>
        <strain evidence="15 25">131EA1</strain>
    </source>
</reference>
<dbReference type="EMBL" id="JAIFOC010000004">
    <property type="protein sequence ID" value="MBX4221390.1"/>
    <property type="molecule type" value="Genomic_DNA"/>
</dbReference>
<evidence type="ECO:0000313" key="8">
    <source>
        <dbReference type="EMBL" id="MBX4221390.1"/>
    </source>
</evidence>
<dbReference type="Proteomes" id="UP000194885">
    <property type="component" value="Unassembled WGS sequence"/>
</dbReference>
<evidence type="ECO:0000313" key="28">
    <source>
        <dbReference type="Proteomes" id="UP000289562"/>
    </source>
</evidence>
<dbReference type="GeneID" id="66496773"/>
<reference evidence="8" key="13">
    <citation type="journal article" date="2022" name="J. Anim. Sci.">
        <title>Whole genome sequence analyses-based assessment of virulence potential and antimicrobial susceptibilities and resistance of Enterococcus faecium strains isolated from commercial swine and cattle probiotic products.</title>
        <authorList>
            <person name="Shridhar P.B."/>
            <person name="Amachawadi R.G."/>
            <person name="Tokach M."/>
            <person name="Patel I."/>
            <person name="Gangiredla J."/>
            <person name="Mammel M."/>
            <person name="Nagaraja T.G."/>
        </authorList>
    </citation>
    <scope>NUCLEOTIDE SEQUENCE</scope>
    <source>
        <strain evidence="8">EF215</strain>
    </source>
</reference>
<dbReference type="InterPro" id="IPR003016">
    <property type="entry name" value="2-oxoA_DH_lipoyl-BS"/>
</dbReference>
<evidence type="ECO:0000313" key="18">
    <source>
        <dbReference type="EMBL" id="SAY61578.1"/>
    </source>
</evidence>
<evidence type="ECO:0000313" key="11">
    <source>
        <dbReference type="EMBL" id="OOL83749.1"/>
    </source>
</evidence>
<dbReference type="EMBL" id="NGKW01000006">
    <property type="protein sequence ID" value="OTN92822.1"/>
    <property type="molecule type" value="Genomic_DNA"/>
</dbReference>
<evidence type="ECO:0000256" key="1">
    <source>
        <dbReference type="ARBA" id="ARBA00009249"/>
    </source>
</evidence>
<evidence type="ECO:0000313" key="20">
    <source>
        <dbReference type="Proteomes" id="UP000183509"/>
    </source>
</evidence>
<dbReference type="Proteomes" id="UP000281752">
    <property type="component" value="Unassembled WGS sequence"/>
</dbReference>
<evidence type="ECO:0000313" key="5">
    <source>
        <dbReference type="EMBL" id="KAA0692257.1"/>
    </source>
</evidence>
<dbReference type="EMBL" id="LEQJ01000001">
    <property type="protein sequence ID" value="RBS35529.1"/>
    <property type="molecule type" value="Genomic_DNA"/>
</dbReference>
<evidence type="ECO:0000313" key="22">
    <source>
        <dbReference type="Proteomes" id="UP000194885"/>
    </source>
</evidence>
<evidence type="ECO:0000313" key="19">
    <source>
        <dbReference type="Proteomes" id="UP000070452"/>
    </source>
</evidence>
<evidence type="ECO:0000313" key="26">
    <source>
        <dbReference type="Proteomes" id="UP000275747"/>
    </source>
</evidence>
<dbReference type="Proteomes" id="UP000253144">
    <property type="component" value="Unassembled WGS sequence"/>
</dbReference>
<evidence type="ECO:0000313" key="23">
    <source>
        <dbReference type="Proteomes" id="UP000224303"/>
    </source>
</evidence>
<dbReference type="Proteomes" id="UP000275747">
    <property type="component" value="Chromosome"/>
</dbReference>
<evidence type="ECO:0000313" key="16">
    <source>
        <dbReference type="EMBL" id="ROX55623.1"/>
    </source>
</evidence>
<dbReference type="EMBL" id="RKNM01000009">
    <property type="protein sequence ID" value="ROX55623.1"/>
    <property type="molecule type" value="Genomic_DNA"/>
</dbReference>
<dbReference type="CDD" id="cd06848">
    <property type="entry name" value="GCS_H"/>
    <property type="match status" value="1"/>
</dbReference>
<evidence type="ECO:0000313" key="17">
    <source>
        <dbReference type="EMBL" id="RXU90997.1"/>
    </source>
</evidence>
<protein>
    <submittedName>
        <fullName evidence="12">Glycine cleavage H-protein</fullName>
    </submittedName>
    <submittedName>
        <fullName evidence="7">Glycine cleavage system protein H</fullName>
    </submittedName>
</protein>
<name>A0A133CLY8_ENTFC</name>
<dbReference type="Proteomes" id="UP000289562">
    <property type="component" value="Unassembled WGS sequence"/>
</dbReference>
<dbReference type="GO" id="GO:0019464">
    <property type="term" value="P:glycine decarboxylation via glycine cleavage system"/>
    <property type="evidence" value="ECO:0007669"/>
    <property type="project" value="InterPro"/>
</dbReference>
<dbReference type="Proteomes" id="UP000183509">
    <property type="component" value="Unassembled WGS sequence"/>
</dbReference>
<evidence type="ECO:0000313" key="9">
    <source>
        <dbReference type="EMBL" id="MDC4247614.1"/>
    </source>
</evidence>
<dbReference type="STRING" id="1352.AL014_09470"/>